<dbReference type="PANTHER" id="PTHR34817">
    <property type="entry name" value="NUCLEOTIDYLTRANSFERASE"/>
    <property type="match status" value="1"/>
</dbReference>
<accession>A0A6H2A0T2</accession>
<keyword evidence="1" id="KW-0808">Transferase</keyword>
<name>A0A6H2A0T2_9ZZZZ</name>
<organism evidence="1">
    <name type="scientific">viral metagenome</name>
    <dbReference type="NCBI Taxonomy" id="1070528"/>
    <lineage>
        <taxon>unclassified sequences</taxon>
        <taxon>metagenomes</taxon>
        <taxon>organismal metagenomes</taxon>
    </lineage>
</organism>
<sequence length="273" mass="32090">MKTLREREDKDILTSAGFLVKSRLIDECKLPLFLTVAGSHSYGLERPDSDIDIRGIYLDPTEKILSLHPGRDTLEGFIGDEQRIDYQLYEFGKFLGMLLKGNGNMIRMILSPLTLYYWPDIDWVRITKKFITRKLCLYYTGYAASQRKRAMSERGGKALIYTYREIFEGFSVMVTGQPIFDFRKLWQWVTDNKFYKGGLLDRYFEDPTQEVTDEGWRQFYQEWEVLSAKLGEVADKSFLPESYDGYAELNHLLYYWRIKGLFMPALSIQKEVK</sequence>
<evidence type="ECO:0000313" key="3">
    <source>
        <dbReference type="EMBL" id="QJA69841.1"/>
    </source>
</evidence>
<proteinExistence type="predicted"/>
<dbReference type="EMBL" id="MT144407">
    <property type="protein sequence ID" value="QJA53261.1"/>
    <property type="molecule type" value="Genomic_DNA"/>
</dbReference>
<evidence type="ECO:0000313" key="2">
    <source>
        <dbReference type="EMBL" id="QJA60230.1"/>
    </source>
</evidence>
<dbReference type="GO" id="GO:0016740">
    <property type="term" value="F:transferase activity"/>
    <property type="evidence" value="ECO:0007669"/>
    <property type="project" value="UniProtKB-KW"/>
</dbReference>
<dbReference type="AlphaFoldDB" id="A0A6H2A0T2"/>
<gene>
    <name evidence="3" type="ORF">MM415A04241_0010</name>
    <name evidence="2" type="ORF">MM415B01152_0010</name>
    <name evidence="1" type="ORF">TM448A03347_0006</name>
</gene>
<reference evidence="1" key="1">
    <citation type="submission" date="2020-03" db="EMBL/GenBank/DDBJ databases">
        <title>The deep terrestrial virosphere.</title>
        <authorList>
            <person name="Holmfeldt K."/>
            <person name="Nilsson E."/>
            <person name="Simone D."/>
            <person name="Lopez-Fernandez M."/>
            <person name="Wu X."/>
            <person name="de Brujin I."/>
            <person name="Lundin D."/>
            <person name="Andersson A."/>
            <person name="Bertilsson S."/>
            <person name="Dopson M."/>
        </authorList>
    </citation>
    <scope>NUCLEOTIDE SEQUENCE</scope>
    <source>
        <strain evidence="3">MM415A04241</strain>
        <strain evidence="2">MM415B01152</strain>
        <strain evidence="1">TM448A03347</strain>
    </source>
</reference>
<dbReference type="Pfam" id="PF10127">
    <property type="entry name" value="RlaP"/>
    <property type="match status" value="1"/>
</dbReference>
<dbReference type="EMBL" id="MT141401">
    <property type="protein sequence ID" value="QJA60230.1"/>
    <property type="molecule type" value="Genomic_DNA"/>
</dbReference>
<protein>
    <submittedName>
        <fullName evidence="1">Putative nucleotidyltransferase</fullName>
    </submittedName>
</protein>
<dbReference type="EMBL" id="MT141740">
    <property type="protein sequence ID" value="QJA69841.1"/>
    <property type="molecule type" value="Genomic_DNA"/>
</dbReference>
<dbReference type="PANTHER" id="PTHR34817:SF1">
    <property type="entry name" value="NUCLEOTIDYLTRANSFERASE"/>
    <property type="match status" value="1"/>
</dbReference>
<evidence type="ECO:0000313" key="1">
    <source>
        <dbReference type="EMBL" id="QJA53261.1"/>
    </source>
</evidence>
<dbReference type="InterPro" id="IPR018775">
    <property type="entry name" value="RlaP"/>
</dbReference>